<dbReference type="SFLD" id="SFLDG01082">
    <property type="entry name" value="B12-binding_domain_containing"/>
    <property type="match status" value="1"/>
</dbReference>
<dbReference type="InterPro" id="IPR023404">
    <property type="entry name" value="rSAM_horseshoe"/>
</dbReference>
<gene>
    <name evidence="9" type="ORF">EJB06_14090</name>
</gene>
<evidence type="ECO:0000256" key="4">
    <source>
        <dbReference type="ARBA" id="ARBA00023004"/>
    </source>
</evidence>
<evidence type="ECO:0000256" key="2">
    <source>
        <dbReference type="ARBA" id="ARBA00022691"/>
    </source>
</evidence>
<dbReference type="GO" id="GO:0005829">
    <property type="term" value="C:cytosol"/>
    <property type="evidence" value="ECO:0007669"/>
    <property type="project" value="TreeGrafter"/>
</dbReference>
<dbReference type="Gene3D" id="3.40.50.280">
    <property type="entry name" value="Cobalamin-binding domain"/>
    <property type="match status" value="1"/>
</dbReference>
<evidence type="ECO:0000259" key="7">
    <source>
        <dbReference type="PROSITE" id="PS51332"/>
    </source>
</evidence>
<keyword evidence="4" id="KW-0408">Iron</keyword>
<evidence type="ECO:0000259" key="8">
    <source>
        <dbReference type="PROSITE" id="PS51918"/>
    </source>
</evidence>
<dbReference type="InterPro" id="IPR007197">
    <property type="entry name" value="rSAM"/>
</dbReference>
<dbReference type="Pfam" id="PF02310">
    <property type="entry name" value="B12-binding"/>
    <property type="match status" value="1"/>
</dbReference>
<dbReference type="AlphaFoldDB" id="A0A430HKR7"/>
<dbReference type="OrthoDB" id="9801424at2"/>
<sequence length="495" mass="55376">MTILLSTLNARYAHASLGLRYLLANMGPLQEQTSLHEFVIGAKTTEIVERLLAQSPRIIGFGIYIWNVEESTRVVAMLKRVAPQVTIVLGGPEVSHEPGEQEIVRLADYLVTGWGDVTFPKLCGEILHGPKPLMKVHAGVQPPMAEIAMPYSLYTDNDIANRTLYVEASRGCPFKCEFCLSALDKTAWPFGLDTFLGELDTLHARGARLFKFVDRTFNLNIKTSLKIMQFFLDKLAANPDDPVYAHFELVPDHLPDALKDGIRKFPPGALQFEIGIQSFNPAVQALVSRRQDNAKAAENIRWLCEESHAHLHVDLIAGLPGEDIDSFARGFDQLVSLKPHEIQFGILKRLRGTPIIRHTEEHGLVFDPYPPYTILATKLIDFQTMQRLVRFARYWDLVANSGRFANTLAQLLGESPFANFMAFSDWIYARTDATHRIALERLAKLVAQWLETRGMQRSDAEALVGSDYAGRVDAPAEKARPAASVPQRQARHLAA</sequence>
<feature type="domain" description="Radical SAM core" evidence="8">
    <location>
        <begin position="158"/>
        <end position="397"/>
    </location>
</feature>
<keyword evidence="3" id="KW-0479">Metal-binding</keyword>
<comment type="cofactor">
    <cofactor evidence="1">
        <name>[4Fe-4S] cluster</name>
        <dbReference type="ChEBI" id="CHEBI:49883"/>
    </cofactor>
</comment>
<dbReference type="Pfam" id="PF13311">
    <property type="entry name" value="DUF4080"/>
    <property type="match status" value="1"/>
</dbReference>
<dbReference type="InterPro" id="IPR025288">
    <property type="entry name" value="DUF4080"/>
</dbReference>
<dbReference type="SFLD" id="SFLDS00029">
    <property type="entry name" value="Radical_SAM"/>
    <property type="match status" value="1"/>
</dbReference>
<dbReference type="PANTHER" id="PTHR43409:SF16">
    <property type="entry name" value="SLR0320 PROTEIN"/>
    <property type="match status" value="1"/>
</dbReference>
<dbReference type="InterPro" id="IPR058240">
    <property type="entry name" value="rSAM_sf"/>
</dbReference>
<keyword evidence="5" id="KW-0411">Iron-sulfur</keyword>
<keyword evidence="10" id="KW-1185">Reference proteome</keyword>
<dbReference type="SUPFAM" id="SSF102114">
    <property type="entry name" value="Radical SAM enzymes"/>
    <property type="match status" value="1"/>
</dbReference>
<evidence type="ECO:0000256" key="6">
    <source>
        <dbReference type="SAM" id="MobiDB-lite"/>
    </source>
</evidence>
<dbReference type="GO" id="GO:0046872">
    <property type="term" value="F:metal ion binding"/>
    <property type="evidence" value="ECO:0007669"/>
    <property type="project" value="UniProtKB-KW"/>
</dbReference>
<evidence type="ECO:0000256" key="3">
    <source>
        <dbReference type="ARBA" id="ARBA00022723"/>
    </source>
</evidence>
<dbReference type="RefSeq" id="WP_126074678.1">
    <property type="nucleotide sequence ID" value="NZ_CP051166.1"/>
</dbReference>
<feature type="domain" description="B12-binding" evidence="7">
    <location>
        <begin position="1"/>
        <end position="133"/>
    </location>
</feature>
<dbReference type="GO" id="GO:0003824">
    <property type="term" value="F:catalytic activity"/>
    <property type="evidence" value="ECO:0007669"/>
    <property type="project" value="InterPro"/>
</dbReference>
<reference evidence="9 10" key="1">
    <citation type="submission" date="2018-12" db="EMBL/GenBank/DDBJ databases">
        <authorList>
            <person name="Yang E."/>
        </authorList>
    </citation>
    <scope>NUCLEOTIDE SEQUENCE [LARGE SCALE GENOMIC DNA]</scope>
    <source>
        <strain evidence="9 10">SOD</strain>
    </source>
</reference>
<organism evidence="9 10">
    <name type="scientific">Massilia atriviolacea</name>
    <dbReference type="NCBI Taxonomy" id="2495579"/>
    <lineage>
        <taxon>Bacteria</taxon>
        <taxon>Pseudomonadati</taxon>
        <taxon>Pseudomonadota</taxon>
        <taxon>Betaproteobacteria</taxon>
        <taxon>Burkholderiales</taxon>
        <taxon>Oxalobacteraceae</taxon>
        <taxon>Telluria group</taxon>
        <taxon>Massilia</taxon>
    </lineage>
</organism>
<feature type="region of interest" description="Disordered" evidence="6">
    <location>
        <begin position="476"/>
        <end position="495"/>
    </location>
</feature>
<dbReference type="Gene3D" id="3.80.30.20">
    <property type="entry name" value="tm_1862 like domain"/>
    <property type="match status" value="1"/>
</dbReference>
<dbReference type="PROSITE" id="PS51918">
    <property type="entry name" value="RADICAL_SAM"/>
    <property type="match status" value="1"/>
</dbReference>
<keyword evidence="2" id="KW-0949">S-adenosyl-L-methionine</keyword>
<dbReference type="InterPro" id="IPR006638">
    <property type="entry name" value="Elp3/MiaA/NifB-like_rSAM"/>
</dbReference>
<dbReference type="EMBL" id="RXLQ01000007">
    <property type="protein sequence ID" value="RSZ58104.1"/>
    <property type="molecule type" value="Genomic_DNA"/>
</dbReference>
<dbReference type="InterPro" id="IPR006158">
    <property type="entry name" value="Cobalamin-bd"/>
</dbReference>
<dbReference type="SMART" id="SM00729">
    <property type="entry name" value="Elp3"/>
    <property type="match status" value="1"/>
</dbReference>
<dbReference type="Proteomes" id="UP000278085">
    <property type="component" value="Unassembled WGS sequence"/>
</dbReference>
<dbReference type="Pfam" id="PF04055">
    <property type="entry name" value="Radical_SAM"/>
    <property type="match status" value="1"/>
</dbReference>
<dbReference type="CDD" id="cd01335">
    <property type="entry name" value="Radical_SAM"/>
    <property type="match status" value="1"/>
</dbReference>
<dbReference type="GO" id="GO:0051536">
    <property type="term" value="F:iron-sulfur cluster binding"/>
    <property type="evidence" value="ECO:0007669"/>
    <property type="project" value="UniProtKB-KW"/>
</dbReference>
<evidence type="ECO:0000256" key="5">
    <source>
        <dbReference type="ARBA" id="ARBA00023014"/>
    </source>
</evidence>
<proteinExistence type="predicted"/>
<evidence type="ECO:0000256" key="1">
    <source>
        <dbReference type="ARBA" id="ARBA00001966"/>
    </source>
</evidence>
<name>A0A430HKR7_9BURK</name>
<comment type="caution">
    <text evidence="9">The sequence shown here is derived from an EMBL/GenBank/DDBJ whole genome shotgun (WGS) entry which is preliminary data.</text>
</comment>
<evidence type="ECO:0000313" key="10">
    <source>
        <dbReference type="Proteomes" id="UP000278085"/>
    </source>
</evidence>
<dbReference type="PROSITE" id="PS51332">
    <property type="entry name" value="B12_BINDING"/>
    <property type="match status" value="1"/>
</dbReference>
<dbReference type="InterPro" id="IPR051198">
    <property type="entry name" value="BchE-like"/>
</dbReference>
<accession>A0A430HKR7</accession>
<evidence type="ECO:0000313" key="9">
    <source>
        <dbReference type="EMBL" id="RSZ58104.1"/>
    </source>
</evidence>
<protein>
    <submittedName>
        <fullName evidence="9">DUF4080 domain-containing protein</fullName>
    </submittedName>
</protein>
<dbReference type="PANTHER" id="PTHR43409">
    <property type="entry name" value="ANAEROBIC MAGNESIUM-PROTOPORPHYRIN IX MONOMETHYL ESTER CYCLASE-RELATED"/>
    <property type="match status" value="1"/>
</dbReference>
<dbReference type="GO" id="GO:0031419">
    <property type="term" value="F:cobalamin binding"/>
    <property type="evidence" value="ECO:0007669"/>
    <property type="project" value="InterPro"/>
</dbReference>